<feature type="binding site" evidence="13">
    <location>
        <position position="375"/>
    </location>
    <ligand>
        <name>Mo-bis(molybdopterin guanine dinucleotide)</name>
        <dbReference type="ChEBI" id="CHEBI:60539"/>
    </ligand>
</feature>
<evidence type="ECO:0000313" key="16">
    <source>
        <dbReference type="EMBL" id="WAI51643.1"/>
    </source>
</evidence>
<dbReference type="Gene3D" id="2.40.40.20">
    <property type="match status" value="1"/>
</dbReference>
<feature type="binding site" evidence="13">
    <location>
        <begin position="264"/>
        <end position="266"/>
    </location>
    <ligand>
        <name>Mo-bis(molybdopterin guanine dinucleotide)</name>
        <dbReference type="ChEBI" id="CHEBI:60539"/>
    </ligand>
</feature>
<dbReference type="Pfam" id="PF01568">
    <property type="entry name" value="Molydop_binding"/>
    <property type="match status" value="1"/>
</dbReference>
<dbReference type="SMART" id="SM00926">
    <property type="entry name" value="Molybdop_Fe4S4"/>
    <property type="match status" value="1"/>
</dbReference>
<dbReference type="EMBL" id="CP113432">
    <property type="protein sequence ID" value="WAI51643.1"/>
    <property type="molecule type" value="Genomic_DNA"/>
</dbReference>
<keyword evidence="6 13" id="KW-0732">Signal</keyword>
<feature type="signal peptide" evidence="14">
    <location>
        <begin position="1"/>
        <end position="29"/>
    </location>
</feature>
<dbReference type="Proteomes" id="UP001163624">
    <property type="component" value="Chromosome"/>
</dbReference>
<keyword evidence="7 13" id="KW-0574">Periplasm</keyword>
<dbReference type="InterPro" id="IPR010051">
    <property type="entry name" value="Periplasm_NO3_reductase_lsu"/>
</dbReference>
<dbReference type="PANTHER" id="PTHR43105">
    <property type="entry name" value="RESPIRATORY NITRATE REDUCTASE"/>
    <property type="match status" value="1"/>
</dbReference>
<feature type="binding site" evidence="13">
    <location>
        <position position="152"/>
    </location>
    <ligand>
        <name>Mo-bis(molybdopterin guanine dinucleotide)</name>
        <dbReference type="ChEBI" id="CHEBI:60539"/>
    </ligand>
</feature>
<dbReference type="Gene3D" id="3.40.228.10">
    <property type="entry name" value="Dimethylsulfoxide Reductase, domain 2"/>
    <property type="match status" value="1"/>
</dbReference>
<feature type="binding site" evidence="13">
    <location>
        <begin position="245"/>
        <end position="249"/>
    </location>
    <ligand>
        <name>Mo-bis(molybdopterin guanine dinucleotide)</name>
        <dbReference type="ChEBI" id="CHEBI:60539"/>
    </ligand>
</feature>
<keyword evidence="8 13" id="KW-0249">Electron transport</keyword>
<feature type="binding site" evidence="13">
    <location>
        <position position="485"/>
    </location>
    <ligand>
        <name>Mo-bis(molybdopterin guanine dinucleotide)</name>
        <dbReference type="ChEBI" id="CHEBI:60539"/>
    </ligand>
</feature>
<accession>A0ABY7A3G1</accession>
<evidence type="ECO:0000256" key="8">
    <source>
        <dbReference type="ARBA" id="ARBA00022982"/>
    </source>
</evidence>
<feature type="binding site" evidence="13">
    <location>
        <position position="48"/>
    </location>
    <ligand>
        <name>[4Fe-4S] cluster</name>
        <dbReference type="ChEBI" id="CHEBI:49883"/>
    </ligand>
</feature>
<feature type="chain" id="PRO_5045189902" description="Periplasmic nitrate reductase" evidence="14">
    <location>
        <begin position="30"/>
        <end position="834"/>
    </location>
</feature>
<dbReference type="SUPFAM" id="SSF53706">
    <property type="entry name" value="Formate dehydrogenase/DMSO reductase, domains 1-3"/>
    <property type="match status" value="1"/>
</dbReference>
<comment type="PTM">
    <text evidence="13">Predicted to be exported by the Tat system. The position of the signal peptide cleavage has not been experimentally proven.</text>
</comment>
<dbReference type="PROSITE" id="PS51669">
    <property type="entry name" value="4FE4S_MOW_BIS_MGD"/>
    <property type="match status" value="1"/>
</dbReference>
<feature type="binding site" evidence="13">
    <location>
        <begin position="214"/>
        <end position="221"/>
    </location>
    <ligand>
        <name>Mo-bis(molybdopterin guanine dinucleotide)</name>
        <dbReference type="ChEBI" id="CHEBI:60539"/>
    </ligand>
</feature>
<evidence type="ECO:0000256" key="9">
    <source>
        <dbReference type="ARBA" id="ARBA00023002"/>
    </source>
</evidence>
<dbReference type="InterPro" id="IPR006963">
    <property type="entry name" value="Mopterin_OxRdtase_4Fe-4S_dom"/>
</dbReference>
<comment type="cofactor">
    <cofactor evidence="13">
        <name>Mo-bis(molybdopterin guanine dinucleotide)</name>
        <dbReference type="ChEBI" id="CHEBI:60539"/>
    </cofactor>
    <text evidence="13">Binds 1 molybdenum-bis(molybdopterin guanine dinucleotide) (Mo-bis-MGD) cofactor per subunit.</text>
</comment>
<evidence type="ECO:0000256" key="7">
    <source>
        <dbReference type="ARBA" id="ARBA00022764"/>
    </source>
</evidence>
<feature type="binding site" evidence="13">
    <location>
        <position position="822"/>
    </location>
    <ligand>
        <name>Mo-bis(molybdopterin guanine dinucleotide)</name>
        <dbReference type="ChEBI" id="CHEBI:60539"/>
    </ligand>
</feature>
<feature type="binding site" evidence="13">
    <location>
        <begin position="511"/>
        <end position="512"/>
    </location>
    <ligand>
        <name>Mo-bis(molybdopterin guanine dinucleotide)</name>
        <dbReference type="ChEBI" id="CHEBI:60539"/>
    </ligand>
</feature>
<keyword evidence="10 13" id="KW-0408">Iron</keyword>
<dbReference type="Pfam" id="PF00384">
    <property type="entry name" value="Molybdopterin"/>
    <property type="match status" value="1"/>
</dbReference>
<comment type="catalytic activity">
    <reaction evidence="13">
        <text>2 Fe(II)-[cytochrome] + nitrate + 2 H(+) = 2 Fe(III)-[cytochrome] + nitrite + H2O</text>
        <dbReference type="Rhea" id="RHEA:12909"/>
        <dbReference type="Rhea" id="RHEA-COMP:11777"/>
        <dbReference type="Rhea" id="RHEA-COMP:11778"/>
        <dbReference type="ChEBI" id="CHEBI:15377"/>
        <dbReference type="ChEBI" id="CHEBI:15378"/>
        <dbReference type="ChEBI" id="CHEBI:16301"/>
        <dbReference type="ChEBI" id="CHEBI:17632"/>
        <dbReference type="ChEBI" id="CHEBI:29033"/>
        <dbReference type="ChEBI" id="CHEBI:29034"/>
        <dbReference type="EC" id="1.9.6.1"/>
    </reaction>
</comment>
<evidence type="ECO:0000259" key="15">
    <source>
        <dbReference type="PROSITE" id="PS51669"/>
    </source>
</evidence>
<evidence type="ECO:0000256" key="5">
    <source>
        <dbReference type="ARBA" id="ARBA00022723"/>
    </source>
</evidence>
<dbReference type="EC" id="1.9.6.1" evidence="13"/>
<feature type="binding site" evidence="13">
    <location>
        <position position="379"/>
    </location>
    <ligand>
        <name>Mo-bis(molybdopterin guanine dinucleotide)</name>
        <dbReference type="ChEBI" id="CHEBI:60539"/>
    </ligand>
</feature>
<comment type="cofactor">
    <cofactor evidence="13">
        <name>[4Fe-4S] cluster</name>
        <dbReference type="ChEBI" id="CHEBI:49883"/>
    </cofactor>
    <text evidence="13">Binds 1 [4Fe-4S] cluster.</text>
</comment>
<dbReference type="HAMAP" id="MF_01630">
    <property type="entry name" value="Nitrate_reduct_NapA"/>
    <property type="match status" value="1"/>
</dbReference>
<keyword evidence="3 13" id="KW-0004">4Fe-4S</keyword>
<dbReference type="NCBIfam" id="TIGR01706">
    <property type="entry name" value="NAPA"/>
    <property type="match status" value="1"/>
</dbReference>
<proteinExistence type="inferred from homology"/>
<name>A0ABY7A3G1_9PSED</name>
<feature type="binding site" evidence="13">
    <location>
        <position position="55"/>
    </location>
    <ligand>
        <name>[4Fe-4S] cluster</name>
        <dbReference type="ChEBI" id="CHEBI:49883"/>
    </ligand>
</feature>
<feature type="binding site" evidence="13">
    <location>
        <position position="51"/>
    </location>
    <ligand>
        <name>[4Fe-4S] cluster</name>
        <dbReference type="ChEBI" id="CHEBI:49883"/>
    </ligand>
</feature>
<evidence type="ECO:0000256" key="13">
    <source>
        <dbReference type="HAMAP-Rule" id="MF_01630"/>
    </source>
</evidence>
<feature type="binding site" evidence="13">
    <location>
        <position position="797"/>
    </location>
    <ligand>
        <name>substrate</name>
    </ligand>
</feature>
<dbReference type="PANTHER" id="PTHR43105:SF11">
    <property type="entry name" value="PERIPLASMIC NITRATE REDUCTASE"/>
    <property type="match status" value="1"/>
</dbReference>
<dbReference type="InterPro" id="IPR027467">
    <property type="entry name" value="MopterinOxRdtase_cofactor_BS"/>
</dbReference>
<evidence type="ECO:0000256" key="6">
    <source>
        <dbReference type="ARBA" id="ARBA00022729"/>
    </source>
</evidence>
<dbReference type="InterPro" id="IPR041957">
    <property type="entry name" value="CT_Nitrate-R-NapA-like"/>
</dbReference>
<sequence length="834" mass="93320">MNLTRRQFAKANAAAIAAAAAGLPILSSASNLITDADMTRLDWNKAPCRFCGTGCSVMVATRDGKVVATHGDIKAEVNRGINCVKGYFLSKIMYGSDRLTRPLLRIKDGKFDKQGEFQAITWDQAFDIMAEKFKASLKAKGPGSIGMFGSGQWTVWEGYAANKLFKAGLRSNNIDPNARHCMASAVMGFMRSFGMDEPMGCYDDIEATDTFVLWGSNMAEMHPVLWSRVTDRRLSAPQVKVAVLSTFEHRSFDLADIPMVFHPQTDLYILNYIANHIIESGAVNRDFVDKHTRFAHGAEDIGYGLRPTAPLEQKAKNADKANTWSDIGFDEFAAFVKPYTLERTAKESGVPAERLKALAELYADPKRKVVSFWTMGFNQHTRGVWANNLIYNIHLLTGKISEPGNSPFSLTGQPSACGTAREVGTFSHRLPADLVVTNPKHRETAEKIWKVPAGTIQEKVGFHAVQQSRMLKDGVLNVYWTQVCNNMQAGPNIMQEVLPGWRNPENFVIVSDVYPTVSAQAADLILPSAMWVEKEGAFGNAERRTQFWHQLVKAPGEAKSDLWQLVEFSKRFTTDEVWPAELLAKAPQLKGKTLFEVLYKNGQVDAFGNDEIAKGFENDEAKDFGFYLQKGLFEEYASFGRGHGHDLAPFDAYHEARGLRWPVVDGKETLWRYREGYDPYVTAGSGVQFYGYPDKKAIIFALPYEPAAEAPDQQYPFWLCTGRVLEHWHTGSMTARVPELYKAVPDALVYMHPDDARQLKLRRGSEVKLISRRGEMRARVETRGRNKPPQGLVFVPFFDANKLINKVTLDATDPISKQTDFKKCAVRIELVSLA</sequence>
<keyword evidence="17" id="KW-1185">Reference proteome</keyword>
<dbReference type="SUPFAM" id="SSF50692">
    <property type="entry name" value="ADC-like"/>
    <property type="match status" value="1"/>
</dbReference>
<keyword evidence="2 13" id="KW-0813">Transport</keyword>
<evidence type="ECO:0000256" key="1">
    <source>
        <dbReference type="ARBA" id="ARBA00008747"/>
    </source>
</evidence>
<organism evidence="16 17">
    <name type="scientific">Pseudomonas triclosanedens</name>
    <dbReference type="NCBI Taxonomy" id="2961893"/>
    <lineage>
        <taxon>Bacteria</taxon>
        <taxon>Pseudomonadati</taxon>
        <taxon>Pseudomonadota</taxon>
        <taxon>Gammaproteobacteria</taxon>
        <taxon>Pseudomonadales</taxon>
        <taxon>Pseudomonadaceae</taxon>
        <taxon>Pseudomonas</taxon>
    </lineage>
</organism>
<protein>
    <recommendedName>
        <fullName evidence="13">Periplasmic nitrate reductase</fullName>
        <ecNumber evidence="13">1.9.6.1</ecNumber>
    </recommendedName>
</protein>
<evidence type="ECO:0000256" key="4">
    <source>
        <dbReference type="ARBA" id="ARBA00022505"/>
    </source>
</evidence>
<keyword evidence="11 13" id="KW-0411">Iron-sulfur</keyword>
<evidence type="ECO:0000256" key="14">
    <source>
        <dbReference type="SAM" id="SignalP"/>
    </source>
</evidence>
<feature type="binding site" evidence="13">
    <location>
        <position position="181"/>
    </location>
    <ligand>
        <name>Mo-bis(molybdopterin guanine dinucleotide)</name>
        <dbReference type="ChEBI" id="CHEBI:60539"/>
    </ligand>
</feature>
<feature type="binding site" evidence="13">
    <location>
        <position position="83"/>
    </location>
    <ligand>
        <name>[4Fe-4S] cluster</name>
        <dbReference type="ChEBI" id="CHEBI:49883"/>
    </ligand>
</feature>
<evidence type="ECO:0000256" key="2">
    <source>
        <dbReference type="ARBA" id="ARBA00022448"/>
    </source>
</evidence>
<evidence type="ECO:0000256" key="3">
    <source>
        <dbReference type="ARBA" id="ARBA00022485"/>
    </source>
</evidence>
<feature type="binding site" evidence="13">
    <location>
        <position position="177"/>
    </location>
    <ligand>
        <name>Mo-bis(molybdopterin guanine dinucleotide)</name>
        <dbReference type="ChEBI" id="CHEBI:60539"/>
    </ligand>
</feature>
<feature type="binding site" evidence="13">
    <location>
        <begin position="721"/>
        <end position="730"/>
    </location>
    <ligand>
        <name>Mo-bis(molybdopterin guanine dinucleotide)</name>
        <dbReference type="ChEBI" id="CHEBI:60539"/>
    </ligand>
</feature>
<dbReference type="InterPro" id="IPR050123">
    <property type="entry name" value="Prok_molybdopt-oxidoreductase"/>
</dbReference>
<gene>
    <name evidence="13 16" type="primary">napA</name>
    <name evidence="16" type="ORF">OU419_10450</name>
</gene>
<dbReference type="PROSITE" id="PS51318">
    <property type="entry name" value="TAT"/>
    <property type="match status" value="1"/>
</dbReference>
<dbReference type="InterPro" id="IPR006656">
    <property type="entry name" value="Mopterin_OxRdtase"/>
</dbReference>
<comment type="subunit">
    <text evidence="13">Component of the periplasmic nitrate reductase NapAB complex composed of NapA and NapB.</text>
</comment>
<keyword evidence="5 13" id="KW-0479">Metal-binding</keyword>
<feature type="binding site" evidence="13">
    <location>
        <position position="534"/>
    </location>
    <ligand>
        <name>Mo-bis(molybdopterin guanine dinucleotide)</name>
        <dbReference type="ChEBI" id="CHEBI:60539"/>
    </ligand>
</feature>
<evidence type="ECO:0000256" key="11">
    <source>
        <dbReference type="ARBA" id="ARBA00023014"/>
    </source>
</evidence>
<feature type="binding site" evidence="13">
    <location>
        <position position="805"/>
    </location>
    <ligand>
        <name>Mo-bis(molybdopterin guanine dinucleotide)</name>
        <dbReference type="ChEBI" id="CHEBI:60539"/>
    </ligand>
</feature>
<dbReference type="InterPro" id="IPR006311">
    <property type="entry name" value="TAT_signal"/>
</dbReference>
<dbReference type="Gene3D" id="3.30.200.210">
    <property type="match status" value="1"/>
</dbReference>
<feature type="domain" description="4Fe-4S Mo/W bis-MGD-type" evidence="15">
    <location>
        <begin position="41"/>
        <end position="97"/>
    </location>
</feature>
<reference evidence="16" key="1">
    <citation type="submission" date="2022-11" db="EMBL/GenBank/DDBJ databases">
        <title>Pseudomonas triclosanedens sp. nov., a triclosan degrader isolated from activated sludge.</title>
        <authorList>
            <person name="Yin Y."/>
            <person name="Lu Z."/>
        </authorList>
    </citation>
    <scope>NUCLEOTIDE SEQUENCE</scope>
    <source>
        <strain evidence="16">ZM23</strain>
    </source>
</reference>
<keyword evidence="4 13" id="KW-0500">Molybdenum</keyword>
<feature type="binding site" evidence="13">
    <location>
        <position position="85"/>
    </location>
    <ligand>
        <name>Mo-bis(molybdopterin guanine dinucleotide)</name>
        <dbReference type="ChEBI" id="CHEBI:60539"/>
    </ligand>
</feature>
<dbReference type="NCBIfam" id="NF010055">
    <property type="entry name" value="PRK13532.1"/>
    <property type="match status" value="1"/>
</dbReference>
<keyword evidence="12 13" id="KW-0534">Nitrate assimilation</keyword>
<feature type="binding site" evidence="13">
    <location>
        <position position="561"/>
    </location>
    <ligand>
        <name>Mo-bis(molybdopterin guanine dinucleotide)</name>
        <dbReference type="ChEBI" id="CHEBI:60539"/>
    </ligand>
</feature>
<keyword evidence="9 13" id="KW-0560">Oxidoreductase</keyword>
<comment type="similarity">
    <text evidence="1 13">Belongs to the prokaryotic molybdopterin-containing oxidoreductase family. NasA/NapA/NarB subfamily.</text>
</comment>
<dbReference type="InterPro" id="IPR009010">
    <property type="entry name" value="Asp_de-COase-like_dom_sf"/>
</dbReference>
<comment type="subcellular location">
    <subcellularLocation>
        <location evidence="13">Periplasm</location>
    </subcellularLocation>
</comment>
<evidence type="ECO:0000313" key="17">
    <source>
        <dbReference type="Proteomes" id="UP001163624"/>
    </source>
</evidence>
<dbReference type="InterPro" id="IPR006657">
    <property type="entry name" value="MoPterin_dinucl-bd_dom"/>
</dbReference>
<dbReference type="CDD" id="cd02754">
    <property type="entry name" value="MopB_Nitrate-R-NapA-like"/>
    <property type="match status" value="1"/>
</dbReference>
<evidence type="ECO:0000256" key="12">
    <source>
        <dbReference type="ARBA" id="ARBA00023063"/>
    </source>
</evidence>
<comment type="function">
    <text evidence="13">Catalytic subunit of the periplasmic nitrate reductase complex NapAB. Receives electrons from NapB and catalyzes the reduction of nitrate to nitrite.</text>
</comment>
<dbReference type="Gene3D" id="3.40.50.740">
    <property type="match status" value="1"/>
</dbReference>
<dbReference type="RefSeq" id="WP_254472095.1">
    <property type="nucleotide sequence ID" value="NZ_CP113432.1"/>
</dbReference>
<dbReference type="PROSITE" id="PS00551">
    <property type="entry name" value="MOLYBDOPTERIN_PROK_1"/>
    <property type="match status" value="1"/>
</dbReference>
<dbReference type="Pfam" id="PF04879">
    <property type="entry name" value="Molybdop_Fe4S4"/>
    <property type="match status" value="1"/>
</dbReference>
<evidence type="ECO:0000256" key="10">
    <source>
        <dbReference type="ARBA" id="ARBA00023004"/>
    </source>
</evidence>
<dbReference type="CDD" id="cd02791">
    <property type="entry name" value="MopB_CT_Nitrate-R-NapA-like"/>
    <property type="match status" value="1"/>
</dbReference>